<sequence>MSGYFICVQPETPCQPVHQVAVTEVTLQDLAALGITPGSVSAAVGIGFALVFGIAMLGFGLGVALRMVRSI</sequence>
<gene>
    <name evidence="2" type="ORF">I6G66_12700</name>
</gene>
<proteinExistence type="predicted"/>
<keyword evidence="1" id="KW-0472">Membrane</keyword>
<evidence type="ECO:0000313" key="2">
    <source>
        <dbReference type="EMBL" id="QPS10792.1"/>
    </source>
</evidence>
<evidence type="ECO:0000313" key="3">
    <source>
        <dbReference type="Proteomes" id="UP000594778"/>
    </source>
</evidence>
<dbReference type="AlphaFoldDB" id="A0A7T2S8V5"/>
<dbReference type="EMBL" id="CP065668">
    <property type="protein sequence ID" value="QPS10792.1"/>
    <property type="molecule type" value="Genomic_DNA"/>
</dbReference>
<dbReference type="RefSeq" id="WP_197957120.1">
    <property type="nucleotide sequence ID" value="NZ_CP065668.1"/>
</dbReference>
<evidence type="ECO:0000256" key="1">
    <source>
        <dbReference type="SAM" id="Phobius"/>
    </source>
</evidence>
<protein>
    <submittedName>
        <fullName evidence="2">Uncharacterized protein</fullName>
    </submittedName>
</protein>
<keyword evidence="1" id="KW-1133">Transmembrane helix</keyword>
<dbReference type="Proteomes" id="UP000594778">
    <property type="component" value="Chromosome"/>
</dbReference>
<keyword evidence="1" id="KW-0812">Transmembrane</keyword>
<organism evidence="2 3">
    <name type="scientific">Delftia acidovorans</name>
    <name type="common">Pseudomonas acidovorans</name>
    <name type="synonym">Comamonas acidovorans</name>
    <dbReference type="NCBI Taxonomy" id="80866"/>
    <lineage>
        <taxon>Bacteria</taxon>
        <taxon>Pseudomonadati</taxon>
        <taxon>Pseudomonadota</taxon>
        <taxon>Betaproteobacteria</taxon>
        <taxon>Burkholderiales</taxon>
        <taxon>Comamonadaceae</taxon>
        <taxon>Delftia</taxon>
    </lineage>
</organism>
<name>A0A7T2S8V5_DELAC</name>
<feature type="transmembrane region" description="Helical" evidence="1">
    <location>
        <begin position="42"/>
        <end position="65"/>
    </location>
</feature>
<reference evidence="2 3" key="1">
    <citation type="submission" date="2020-12" db="EMBL/GenBank/DDBJ databases">
        <title>FDA dAtabase for Regulatory Grade micrObial Sequences (FDA-ARGOS): Supporting development and validation of Infectious Disease Dx tests.</title>
        <authorList>
            <person name="Sproer C."/>
            <person name="Gronow S."/>
            <person name="Severitt S."/>
            <person name="Schroder I."/>
            <person name="Tallon L."/>
            <person name="Sadzewicz L."/>
            <person name="Zhao X."/>
            <person name="Boylan J."/>
            <person name="Ott S."/>
            <person name="Bowen H."/>
            <person name="Vavikolanu K."/>
            <person name="Mehta A."/>
            <person name="Aluvathingal J."/>
            <person name="Nadendla S."/>
            <person name="Lowell S."/>
            <person name="Myers T."/>
            <person name="Yan Y."/>
            <person name="Sichtig H."/>
        </authorList>
    </citation>
    <scope>NUCLEOTIDE SEQUENCE [LARGE SCALE GENOMIC DNA]</scope>
    <source>
        <strain evidence="2 3">FDAARGOS_909</strain>
    </source>
</reference>
<accession>A0A7T2S8V5</accession>